<dbReference type="PANTHER" id="PTHR21043:SF0">
    <property type="entry name" value="MITOCHONDRIAL ASSEMBLY OF RIBOSOMAL LARGE SUBUNIT PROTEIN 1"/>
    <property type="match status" value="1"/>
</dbReference>
<comment type="function">
    <text evidence="2">Functions as a ribosomal silencing factor. Interacts with ribosomal protein uL14 (rplN), blocking formation of intersubunit bridge B8. Prevents association of the 30S and 50S ribosomal subunits and the formation of functional ribosomes, thus repressing translation.</text>
</comment>
<comment type="subcellular location">
    <subcellularLocation>
        <location evidence="2">Cytoplasm</location>
    </subcellularLocation>
</comment>
<comment type="subunit">
    <text evidence="2">Interacts with ribosomal protein uL14 (rplN).</text>
</comment>
<dbReference type="Gene3D" id="3.30.460.10">
    <property type="entry name" value="Beta Polymerase, domain 2"/>
    <property type="match status" value="1"/>
</dbReference>
<dbReference type="InterPro" id="IPR004394">
    <property type="entry name" value="Iojap/RsfS/C7orf30"/>
</dbReference>
<gene>
    <name evidence="2" type="primary">rsfS</name>
    <name evidence="3" type="ORF">RHABOEDO_001391</name>
</gene>
<organism evidence="3 4">
    <name type="scientific">Candidatus Rhabdochlamydia oedothoracis</name>
    <dbReference type="NCBI Taxonomy" id="2720720"/>
    <lineage>
        <taxon>Bacteria</taxon>
        <taxon>Pseudomonadati</taxon>
        <taxon>Chlamydiota</taxon>
        <taxon>Chlamydiia</taxon>
        <taxon>Parachlamydiales</taxon>
        <taxon>Candidatus Rhabdochlamydiaceae</taxon>
        <taxon>Candidatus Rhabdochlamydia</taxon>
    </lineage>
</organism>
<evidence type="ECO:0000313" key="3">
    <source>
        <dbReference type="EMBL" id="QYF49119.1"/>
    </source>
</evidence>
<protein>
    <recommendedName>
        <fullName evidence="2">Ribosomal silencing factor RsfS</fullName>
    </recommendedName>
</protein>
<evidence type="ECO:0000313" key="4">
    <source>
        <dbReference type="Proteomes" id="UP000826014"/>
    </source>
</evidence>
<dbReference type="PANTHER" id="PTHR21043">
    <property type="entry name" value="IOJAP SUPERFAMILY ORTHOLOG"/>
    <property type="match status" value="1"/>
</dbReference>
<proteinExistence type="inferred from homology"/>
<dbReference type="InterPro" id="IPR043519">
    <property type="entry name" value="NT_sf"/>
</dbReference>
<name>A0ABX8V7C7_9BACT</name>
<evidence type="ECO:0000256" key="2">
    <source>
        <dbReference type="HAMAP-Rule" id="MF_01477"/>
    </source>
</evidence>
<sequence length="125" mass="14026">MNTQEIPPYLNQIAQIIFDKKGSNILALDIRGISSLADFVIIAEGNVDKHVSAIASTIVDELKKAGLKPSYIEGLQNGDWAIIDYLDTMVHIFEPGLRERYRLEDLWNKGSIIDLKINIESDKQA</sequence>
<keyword evidence="4" id="KW-1185">Reference proteome</keyword>
<dbReference type="Pfam" id="PF02410">
    <property type="entry name" value="RsfS"/>
    <property type="match status" value="1"/>
</dbReference>
<keyword evidence="2" id="KW-0810">Translation regulation</keyword>
<reference evidence="3 4" key="1">
    <citation type="journal article" date="2022" name="bioRxiv">
        <title>Ecology and evolution of chlamydial symbionts of arthropods.</title>
        <authorList>
            <person name="Halter T."/>
            <person name="Koestlbacher S."/>
            <person name="Collingro A."/>
            <person name="Sixt B.S."/>
            <person name="Toenshoff E.R."/>
            <person name="Hendrickx F."/>
            <person name="Kostanjsek R."/>
            <person name="Horn M."/>
        </authorList>
    </citation>
    <scope>NUCLEOTIDE SEQUENCE [LARGE SCALE GENOMIC DNA]</scope>
    <source>
        <strain evidence="3">W744xW776</strain>
    </source>
</reference>
<evidence type="ECO:0000256" key="1">
    <source>
        <dbReference type="ARBA" id="ARBA00010574"/>
    </source>
</evidence>
<dbReference type="HAMAP" id="MF_01477">
    <property type="entry name" value="Iojap_RsfS"/>
    <property type="match status" value="1"/>
</dbReference>
<dbReference type="EMBL" id="CP075587">
    <property type="protein sequence ID" value="QYF49119.1"/>
    <property type="molecule type" value="Genomic_DNA"/>
</dbReference>
<keyword evidence="2" id="KW-0678">Repressor</keyword>
<comment type="similarity">
    <text evidence="1 2">Belongs to the Iojap/RsfS family.</text>
</comment>
<accession>A0ABX8V7C7</accession>
<dbReference type="RefSeq" id="WP_215216860.1">
    <property type="nucleotide sequence ID" value="NZ_CP075587.1"/>
</dbReference>
<dbReference type="SUPFAM" id="SSF81301">
    <property type="entry name" value="Nucleotidyltransferase"/>
    <property type="match status" value="1"/>
</dbReference>
<dbReference type="Proteomes" id="UP000826014">
    <property type="component" value="Chromosome"/>
</dbReference>
<keyword evidence="2" id="KW-0963">Cytoplasm</keyword>
<dbReference type="NCBIfam" id="TIGR00090">
    <property type="entry name" value="rsfS_iojap_ybeB"/>
    <property type="match status" value="1"/>
</dbReference>